<dbReference type="Pfam" id="PF12999">
    <property type="entry name" value="PRKCSH-like"/>
    <property type="match status" value="1"/>
</dbReference>
<dbReference type="GO" id="GO:0017177">
    <property type="term" value="C:glucosidase II complex"/>
    <property type="evidence" value="ECO:0007669"/>
    <property type="project" value="TreeGrafter"/>
</dbReference>
<dbReference type="eggNOG" id="KOG2397">
    <property type="taxonomic scope" value="Eukaryota"/>
</dbReference>
<evidence type="ECO:0000313" key="3">
    <source>
        <dbReference type="Proteomes" id="UP000054560"/>
    </source>
</evidence>
<accession>A0A0L0FKR9</accession>
<evidence type="ECO:0000313" key="2">
    <source>
        <dbReference type="EMBL" id="KNC77382.1"/>
    </source>
</evidence>
<evidence type="ECO:0000259" key="1">
    <source>
        <dbReference type="Pfam" id="PF12999"/>
    </source>
</evidence>
<feature type="domain" description="Glucosidase II beta subunit N-terminal" evidence="1">
    <location>
        <begin position="57"/>
        <end position="135"/>
    </location>
</feature>
<organism evidence="2 3">
    <name type="scientific">Sphaeroforma arctica JP610</name>
    <dbReference type="NCBI Taxonomy" id="667725"/>
    <lineage>
        <taxon>Eukaryota</taxon>
        <taxon>Ichthyosporea</taxon>
        <taxon>Ichthyophonida</taxon>
        <taxon>Sphaeroforma</taxon>
    </lineage>
</organism>
<proteinExistence type="predicted"/>
<name>A0A0L0FKR9_9EUKA</name>
<protein>
    <recommendedName>
        <fullName evidence="1">Glucosidase II beta subunit N-terminal domain-containing protein</fullName>
    </recommendedName>
</protein>
<dbReference type="GO" id="GO:0006491">
    <property type="term" value="P:N-glycan processing"/>
    <property type="evidence" value="ECO:0007669"/>
    <property type="project" value="TreeGrafter"/>
</dbReference>
<dbReference type="InterPro" id="IPR039794">
    <property type="entry name" value="Gtb1-like"/>
</dbReference>
<reference evidence="2 3" key="1">
    <citation type="submission" date="2011-02" db="EMBL/GenBank/DDBJ databases">
        <title>The Genome Sequence of Sphaeroforma arctica JP610.</title>
        <authorList>
            <consortium name="The Broad Institute Genome Sequencing Platform"/>
            <person name="Russ C."/>
            <person name="Cuomo C."/>
            <person name="Young S.K."/>
            <person name="Zeng Q."/>
            <person name="Gargeya S."/>
            <person name="Alvarado L."/>
            <person name="Berlin A."/>
            <person name="Chapman S.B."/>
            <person name="Chen Z."/>
            <person name="Freedman E."/>
            <person name="Gellesch M."/>
            <person name="Goldberg J."/>
            <person name="Griggs A."/>
            <person name="Gujja S."/>
            <person name="Heilman E."/>
            <person name="Heiman D."/>
            <person name="Howarth C."/>
            <person name="Mehta T."/>
            <person name="Neiman D."/>
            <person name="Pearson M."/>
            <person name="Roberts A."/>
            <person name="Saif S."/>
            <person name="Shea T."/>
            <person name="Shenoy N."/>
            <person name="Sisk P."/>
            <person name="Stolte C."/>
            <person name="Sykes S."/>
            <person name="White J."/>
            <person name="Yandava C."/>
            <person name="Burger G."/>
            <person name="Gray M.W."/>
            <person name="Holland P.W.H."/>
            <person name="King N."/>
            <person name="Lang F.B.F."/>
            <person name="Roger A.J."/>
            <person name="Ruiz-Trillo I."/>
            <person name="Haas B."/>
            <person name="Nusbaum C."/>
            <person name="Birren B."/>
        </authorList>
    </citation>
    <scope>NUCLEOTIDE SEQUENCE [LARGE SCALE GENOMIC DNA]</scope>
    <source>
        <strain evidence="2 3">JP610</strain>
    </source>
</reference>
<sequence>LEPDADALDVSHEYYFQHATKPQYIGADSKDAVYLYRHQGGQPAVKTENKDGLMTFKYDVSELQTFSCANGDTYQAKEQFNDDFCDCDDGSDEPNTNACGSKTQKFECHDKKSSIWSSQVGDGLCDCCDGSDEPVDVLLTCKRPKSCD</sequence>
<feature type="non-terminal residue" evidence="2">
    <location>
        <position position="1"/>
    </location>
</feature>
<dbReference type="STRING" id="667725.A0A0L0FKR9"/>
<dbReference type="PANTHER" id="PTHR12630:SF1">
    <property type="entry name" value="GLUCOSIDASE 2 SUBUNIT BETA"/>
    <property type="match status" value="1"/>
</dbReference>
<dbReference type="EMBL" id="KQ242750">
    <property type="protein sequence ID" value="KNC77382.1"/>
    <property type="molecule type" value="Genomic_DNA"/>
</dbReference>
<gene>
    <name evidence="2" type="ORF">SARC_10157</name>
</gene>
<dbReference type="Proteomes" id="UP000054560">
    <property type="component" value="Unassembled WGS sequence"/>
</dbReference>
<keyword evidence="3" id="KW-1185">Reference proteome</keyword>
<dbReference type="PANTHER" id="PTHR12630">
    <property type="entry name" value="N-LINKED OLIGOSACCHARIDE PROCESSING"/>
    <property type="match status" value="1"/>
</dbReference>
<dbReference type="AlphaFoldDB" id="A0A0L0FKR9"/>
<dbReference type="InterPro" id="IPR028146">
    <property type="entry name" value="PRKCSH_N"/>
</dbReference>
<dbReference type="GeneID" id="25910661"/>
<dbReference type="RefSeq" id="XP_014151284.1">
    <property type="nucleotide sequence ID" value="XM_014295809.1"/>
</dbReference>